<dbReference type="OrthoDB" id="3936150at2759"/>
<feature type="transmembrane region" description="Helical" evidence="1">
    <location>
        <begin position="25"/>
        <end position="49"/>
    </location>
</feature>
<sequence>MGNSKDALEPFVPHHLDDITVLGKYAVLVCLLTELAFLSQLSNTMYMVYAGKRKQLMAIVLRYIQYEARLTINSN</sequence>
<protein>
    <submittedName>
        <fullName evidence="2">Uncharacterized protein</fullName>
    </submittedName>
</protein>
<keyword evidence="3" id="KW-1185">Reference proteome</keyword>
<organism evidence="2 3">
    <name type="scientific">Dictyocaulus viviparus</name>
    <name type="common">Bovine lungworm</name>
    <dbReference type="NCBI Taxonomy" id="29172"/>
    <lineage>
        <taxon>Eukaryota</taxon>
        <taxon>Metazoa</taxon>
        <taxon>Ecdysozoa</taxon>
        <taxon>Nematoda</taxon>
        <taxon>Chromadorea</taxon>
        <taxon>Rhabditida</taxon>
        <taxon>Rhabditina</taxon>
        <taxon>Rhabditomorpha</taxon>
        <taxon>Strongyloidea</taxon>
        <taxon>Metastrongylidae</taxon>
        <taxon>Dictyocaulus</taxon>
    </lineage>
</organism>
<proteinExistence type="predicted"/>
<keyword evidence="1" id="KW-0472">Membrane</keyword>
<keyword evidence="1" id="KW-0812">Transmembrane</keyword>
<keyword evidence="1" id="KW-1133">Transmembrane helix</keyword>
<reference evidence="2 3" key="1">
    <citation type="submission" date="2013-11" db="EMBL/GenBank/DDBJ databases">
        <title>Draft genome of the bovine lungworm Dictyocaulus viviparus.</title>
        <authorList>
            <person name="Mitreva M."/>
        </authorList>
    </citation>
    <scope>NUCLEOTIDE SEQUENCE [LARGE SCALE GENOMIC DNA]</scope>
    <source>
        <strain evidence="2 3">HannoverDv2000</strain>
    </source>
</reference>
<evidence type="ECO:0000313" key="2">
    <source>
        <dbReference type="EMBL" id="KJH42422.1"/>
    </source>
</evidence>
<dbReference type="Proteomes" id="UP000053766">
    <property type="component" value="Unassembled WGS sequence"/>
</dbReference>
<dbReference type="AlphaFoldDB" id="A0A0D8XFA2"/>
<evidence type="ECO:0000313" key="3">
    <source>
        <dbReference type="Proteomes" id="UP000053766"/>
    </source>
</evidence>
<accession>A0A0D8XFA2</accession>
<reference evidence="3" key="2">
    <citation type="journal article" date="2016" name="Sci. Rep.">
        <title>Dictyocaulus viviparus genome, variome and transcriptome elucidate lungworm biology and support future intervention.</title>
        <authorList>
            <person name="McNulty S.N."/>
            <person name="Strube C."/>
            <person name="Rosa B.A."/>
            <person name="Martin J.C."/>
            <person name="Tyagi R."/>
            <person name="Choi Y.J."/>
            <person name="Wang Q."/>
            <person name="Hallsworth Pepin K."/>
            <person name="Zhang X."/>
            <person name="Ozersky P."/>
            <person name="Wilson R.K."/>
            <person name="Sternberg P.W."/>
            <person name="Gasser R.B."/>
            <person name="Mitreva M."/>
        </authorList>
    </citation>
    <scope>NUCLEOTIDE SEQUENCE [LARGE SCALE GENOMIC DNA]</scope>
    <source>
        <strain evidence="3">HannoverDv2000</strain>
    </source>
</reference>
<dbReference type="EMBL" id="KN716667">
    <property type="protein sequence ID" value="KJH42422.1"/>
    <property type="molecule type" value="Genomic_DNA"/>
</dbReference>
<evidence type="ECO:0000256" key="1">
    <source>
        <dbReference type="SAM" id="Phobius"/>
    </source>
</evidence>
<dbReference type="STRING" id="29172.A0A0D8XFA2"/>
<gene>
    <name evidence="2" type="ORF">DICVIV_11593</name>
</gene>
<name>A0A0D8XFA2_DICVI</name>